<dbReference type="AlphaFoldDB" id="A0A1Y3YUN8"/>
<evidence type="ECO:0000313" key="3">
    <source>
        <dbReference type="Proteomes" id="UP000195386"/>
    </source>
</evidence>
<reference evidence="3" key="1">
    <citation type="submission" date="2017-04" db="EMBL/GenBank/DDBJ databases">
        <title>Function of individual gut microbiota members based on whole genome sequencing of pure cultures obtained from chicken caecum.</title>
        <authorList>
            <person name="Medvecky M."/>
            <person name="Cejkova D."/>
            <person name="Polansky O."/>
            <person name="Karasova D."/>
            <person name="Kubasova T."/>
            <person name="Cizek A."/>
            <person name="Rychlik I."/>
        </authorList>
    </citation>
    <scope>NUCLEOTIDE SEQUENCE [LARGE SCALE GENOMIC DNA]</scope>
    <source>
        <strain evidence="3">An43</strain>
    </source>
</reference>
<keyword evidence="1" id="KW-0175">Coiled coil</keyword>
<feature type="coiled-coil region" evidence="1">
    <location>
        <begin position="29"/>
        <end position="94"/>
    </location>
</feature>
<dbReference type="EMBL" id="NFII01000005">
    <property type="protein sequence ID" value="OUO01407.1"/>
    <property type="molecule type" value="Genomic_DNA"/>
</dbReference>
<evidence type="ECO:0008006" key="4">
    <source>
        <dbReference type="Google" id="ProtNLM"/>
    </source>
</evidence>
<gene>
    <name evidence="2" type="ORF">B5F97_07050</name>
</gene>
<protein>
    <recommendedName>
        <fullName evidence="4">Phage tail tape measure protein</fullName>
    </recommendedName>
</protein>
<name>A0A1Y3YUN8_9BACE</name>
<comment type="caution">
    <text evidence="2">The sequence shown here is derived from an EMBL/GenBank/DDBJ whole genome shotgun (WGS) entry which is preliminary data.</text>
</comment>
<feature type="coiled-coil region" evidence="1">
    <location>
        <begin position="395"/>
        <end position="435"/>
    </location>
</feature>
<sequence>MQPIKLEIFLDDKTLAGMKSAEGNIAALESFNRQMVERLQGELKQLERQYKQLQKQGLAGDRELADIQALKGVIGSLKDEIKAYEAAKRQANETPLVAHDPAPKLNQVKMTMAQIARELPSLAMGPQMFFLAISNNIPMFTDAVSNARKEYELMTAAGKKATPVWKQVAASLFSPQTALAALITLTVVYGKEIGEWIKGLFGGKNAMDELRESMRETYEVEKEANATFVKSRFEMDRVIKSVREFKGSKEEERKKVTELNRTYGETFGYYQTLSEWYDTLMKKSSDYIEILVLEQKARKWLDKAVEESDKADKLKAEGVESHRPWFGAGGKIHKFFGGGSTDQFGSDPALVAYNKMLKDIYDAEEDALKRAEEFQDKAARIKEGTNINTVVSGSVEELENSIAEKRKALKKLTNKEDYEAAMKVIEAEEKKLETITGKKNKDGGRNASDYQDALSDARLRAQRKLEDARIALMAEGSAKRKALLRQEYEQTLAAIDKEERELLSRLEKSKKAGNPVAPGEAGRIRQDASSQRVIAGVQYMQEVYEEEKQFREKDRQAWIDYNREYGSYQEKRLAITQDYALKIAAAETEGEKAMLKRRREDELKELDFGEFKKTVNLADVFGNLDTQSTEALSALRDKLKEYISGAAKELRPSDLKQLQDALTNIDLKLADRKPFRELKRSMDEYANAQETARQAQEDLNTVMAGGKVITSLYRDETGKLVTELLTQEQAEKKLSEAQENRRRKRTAMAQSLQGVAGEMSSYGQAADDVVSMLEGFGVSVDENAKRVIEGFNTMSEGIGQFANSMLSGDIGGMISGVVNTAGGFVKTLGSLFGTDWGGQRSERRYQQAKERYESYMAVLDKVIAKQKELVASMETDTLANANNSYKKAGELLQQQEEYAREMGKAYLNAGASKGFLGIGSKASHGTKQREGISSTAWEQARRVLGSDFSKVADGRMTGLFDLSYEKLVELRDEATGFWSELHEDTRKYLEQIIESEEAWQEVQETRKEAMTGISFENVRSSFLDMLMDMDSSTADFADNFEKYMQKAMLNSMLSESYNERIKEWYDSFAEAMEEKTEWRTGQGRRGRSRYKVVTEAAGVLNETEHDMLKEAWDSIVSDALAQRDAMKEIFGWQGDSAGSQSGRSGAFTTMTQEQGTLLEGLFTSLQDHASGMHKLLEELAKSRKEDHDLLVSIAENTAYCRYLEGINEIMEYFRNNGIKVS</sequence>
<dbReference type="Proteomes" id="UP000195386">
    <property type="component" value="Unassembled WGS sequence"/>
</dbReference>
<evidence type="ECO:0000313" key="2">
    <source>
        <dbReference type="EMBL" id="OUO01407.1"/>
    </source>
</evidence>
<dbReference type="RefSeq" id="WP_087425876.1">
    <property type="nucleotide sequence ID" value="NZ_NFII01000005.1"/>
</dbReference>
<feature type="coiled-coil region" evidence="1">
    <location>
        <begin position="678"/>
        <end position="747"/>
    </location>
</feature>
<organism evidence="2 3">
    <name type="scientific">Bacteroides clarus</name>
    <dbReference type="NCBI Taxonomy" id="626929"/>
    <lineage>
        <taxon>Bacteria</taxon>
        <taxon>Pseudomonadati</taxon>
        <taxon>Bacteroidota</taxon>
        <taxon>Bacteroidia</taxon>
        <taxon>Bacteroidales</taxon>
        <taxon>Bacteroidaceae</taxon>
        <taxon>Bacteroides</taxon>
    </lineage>
</organism>
<accession>A0A1Y3YUN8</accession>
<evidence type="ECO:0000256" key="1">
    <source>
        <dbReference type="SAM" id="Coils"/>
    </source>
</evidence>
<proteinExistence type="predicted"/>